<keyword evidence="5" id="KW-0479">Metal-binding</keyword>
<dbReference type="InterPro" id="IPR002646">
    <property type="entry name" value="PolA_pol_head_dom"/>
</dbReference>
<dbReference type="Proteomes" id="UP000295701">
    <property type="component" value="Unassembled WGS sequence"/>
</dbReference>
<evidence type="ECO:0000256" key="6">
    <source>
        <dbReference type="ARBA" id="ARBA00022741"/>
    </source>
</evidence>
<keyword evidence="3" id="KW-0819">tRNA processing</keyword>
<dbReference type="SUPFAM" id="SSF81301">
    <property type="entry name" value="Nucleotidyltransferase"/>
    <property type="match status" value="1"/>
</dbReference>
<protein>
    <submittedName>
        <fullName evidence="11">CCA tRNA nucleotidyltransferase</fullName>
    </submittedName>
</protein>
<comment type="cofactor">
    <cofactor evidence="1">
        <name>Mg(2+)</name>
        <dbReference type="ChEBI" id="CHEBI:18420"/>
    </cofactor>
</comment>
<proteinExistence type="inferred from homology"/>
<dbReference type="PANTHER" id="PTHR46173">
    <property type="entry name" value="CCA TRNA NUCLEOTIDYLTRANSFERASE 1, MITOCHONDRIAL"/>
    <property type="match status" value="1"/>
</dbReference>
<dbReference type="GO" id="GO:0000166">
    <property type="term" value="F:nucleotide binding"/>
    <property type="evidence" value="ECO:0007669"/>
    <property type="project" value="UniProtKB-KW"/>
</dbReference>
<evidence type="ECO:0000256" key="8">
    <source>
        <dbReference type="RuleBase" id="RU003953"/>
    </source>
</evidence>
<dbReference type="GO" id="GO:0016779">
    <property type="term" value="F:nucleotidyltransferase activity"/>
    <property type="evidence" value="ECO:0007669"/>
    <property type="project" value="UniProtKB-KW"/>
</dbReference>
<keyword evidence="7" id="KW-0460">Magnesium</keyword>
<evidence type="ECO:0000256" key="2">
    <source>
        <dbReference type="ARBA" id="ARBA00022679"/>
    </source>
</evidence>
<dbReference type="AlphaFoldDB" id="A0A4R6A7J5"/>
<evidence type="ECO:0000256" key="5">
    <source>
        <dbReference type="ARBA" id="ARBA00022723"/>
    </source>
</evidence>
<evidence type="ECO:0000256" key="7">
    <source>
        <dbReference type="ARBA" id="ARBA00022842"/>
    </source>
</evidence>
<feature type="domain" description="tRNA nucleotidyltransferase/poly(A) polymerase RNA and SrmB- binding" evidence="10">
    <location>
        <begin position="182"/>
        <end position="237"/>
    </location>
</feature>
<keyword evidence="12" id="KW-1185">Reference proteome</keyword>
<feature type="domain" description="Poly A polymerase head" evidence="9">
    <location>
        <begin position="30"/>
        <end position="149"/>
    </location>
</feature>
<gene>
    <name evidence="11" type="ORF">E2L08_11730</name>
</gene>
<dbReference type="EMBL" id="SNAA01000013">
    <property type="protein sequence ID" value="TDL78158.1"/>
    <property type="molecule type" value="Genomic_DNA"/>
</dbReference>
<dbReference type="GO" id="GO:0000049">
    <property type="term" value="F:tRNA binding"/>
    <property type="evidence" value="ECO:0007669"/>
    <property type="project" value="TreeGrafter"/>
</dbReference>
<sequence length="383" mass="40443">MRVGGAWLDAPGPRALLAALRAEGYRGLYVGGCVRDAALGRPVADIDASTDALPPEVMRIAAAAGFRTVPTGIDHGTVTVLAGDTPVEVTTFRRDVETDGRRAVVAFSTRIEDDAMRRDLTMNALYAEADGTVVDPLGGWDDLVARRVRFVGDPHERIVEDYLRILRFFRFHAWFGAPGGGIDPEGLAASAELAEGLERIARERIGAEMLKLLSAPDPAPAVATMGQAGILMRCLPGAGWTALAPLVHLEGEAGVAPDALRRLAAIGGQNVRSALRLSRADARRLNVLRAGVEGSAGPAEIAWRHCAGTAWDVALLRAAVMGQPLDADLGARIARGAAAEFPIGGGDLAAYQGADVGKRLRALQSEWIASDFTLDRKALLARA</sequence>
<evidence type="ECO:0000259" key="9">
    <source>
        <dbReference type="Pfam" id="PF01743"/>
    </source>
</evidence>
<evidence type="ECO:0000256" key="4">
    <source>
        <dbReference type="ARBA" id="ARBA00022695"/>
    </source>
</evidence>
<dbReference type="OrthoDB" id="9805698at2"/>
<dbReference type="Gene3D" id="3.30.460.10">
    <property type="entry name" value="Beta Polymerase, domain 2"/>
    <property type="match status" value="1"/>
</dbReference>
<reference evidence="11 12" key="1">
    <citation type="submission" date="2019-03" db="EMBL/GenBank/DDBJ databases">
        <title>Primorskyibacter sp. SS33 isolated from sediments.</title>
        <authorList>
            <person name="Xunke S."/>
        </authorList>
    </citation>
    <scope>NUCLEOTIDE SEQUENCE [LARGE SCALE GENOMIC DNA]</scope>
    <source>
        <strain evidence="11 12">SS33</strain>
    </source>
</reference>
<dbReference type="RefSeq" id="WP_133397282.1">
    <property type="nucleotide sequence ID" value="NZ_SNAA01000013.1"/>
</dbReference>
<organism evidence="11 12">
    <name type="scientific">Palleronia sediminis</name>
    <dbReference type="NCBI Taxonomy" id="2547833"/>
    <lineage>
        <taxon>Bacteria</taxon>
        <taxon>Pseudomonadati</taxon>
        <taxon>Pseudomonadota</taxon>
        <taxon>Alphaproteobacteria</taxon>
        <taxon>Rhodobacterales</taxon>
        <taxon>Roseobacteraceae</taxon>
        <taxon>Palleronia</taxon>
    </lineage>
</organism>
<name>A0A4R6A7J5_9RHOB</name>
<dbReference type="InterPro" id="IPR050264">
    <property type="entry name" value="Bact_CCA-adding_enz_type3_sf"/>
</dbReference>
<dbReference type="Gene3D" id="1.10.3090.10">
    <property type="entry name" value="cca-adding enzyme, domain 2"/>
    <property type="match status" value="1"/>
</dbReference>
<keyword evidence="8" id="KW-0694">RNA-binding</keyword>
<dbReference type="Pfam" id="PF12627">
    <property type="entry name" value="PolyA_pol_RNAbd"/>
    <property type="match status" value="1"/>
</dbReference>
<comment type="caution">
    <text evidence="11">The sequence shown here is derived from an EMBL/GenBank/DDBJ whole genome shotgun (WGS) entry which is preliminary data.</text>
</comment>
<evidence type="ECO:0000313" key="11">
    <source>
        <dbReference type="EMBL" id="TDL78158.1"/>
    </source>
</evidence>
<dbReference type="GO" id="GO:0008033">
    <property type="term" value="P:tRNA processing"/>
    <property type="evidence" value="ECO:0007669"/>
    <property type="project" value="UniProtKB-KW"/>
</dbReference>
<keyword evidence="2 8" id="KW-0808">Transferase</keyword>
<keyword evidence="6" id="KW-0547">Nucleotide-binding</keyword>
<dbReference type="PANTHER" id="PTHR46173:SF1">
    <property type="entry name" value="CCA TRNA NUCLEOTIDYLTRANSFERASE 1, MITOCHONDRIAL"/>
    <property type="match status" value="1"/>
</dbReference>
<comment type="similarity">
    <text evidence="8">Belongs to the tRNA nucleotidyltransferase/poly(A) polymerase family.</text>
</comment>
<evidence type="ECO:0000256" key="1">
    <source>
        <dbReference type="ARBA" id="ARBA00001946"/>
    </source>
</evidence>
<dbReference type="InterPro" id="IPR043519">
    <property type="entry name" value="NT_sf"/>
</dbReference>
<evidence type="ECO:0000259" key="10">
    <source>
        <dbReference type="Pfam" id="PF12627"/>
    </source>
</evidence>
<keyword evidence="4" id="KW-0548">Nucleotidyltransferase</keyword>
<dbReference type="GO" id="GO:0046872">
    <property type="term" value="F:metal ion binding"/>
    <property type="evidence" value="ECO:0007669"/>
    <property type="project" value="UniProtKB-KW"/>
</dbReference>
<dbReference type="CDD" id="cd05398">
    <property type="entry name" value="NT_ClassII-CCAase"/>
    <property type="match status" value="1"/>
</dbReference>
<accession>A0A4R6A7J5</accession>
<dbReference type="InterPro" id="IPR032828">
    <property type="entry name" value="PolyA_RNA-bd"/>
</dbReference>
<dbReference type="SUPFAM" id="SSF81891">
    <property type="entry name" value="Poly A polymerase C-terminal region-like"/>
    <property type="match status" value="1"/>
</dbReference>
<evidence type="ECO:0000313" key="12">
    <source>
        <dbReference type="Proteomes" id="UP000295701"/>
    </source>
</evidence>
<evidence type="ECO:0000256" key="3">
    <source>
        <dbReference type="ARBA" id="ARBA00022694"/>
    </source>
</evidence>
<dbReference type="Pfam" id="PF01743">
    <property type="entry name" value="PolyA_pol"/>
    <property type="match status" value="1"/>
</dbReference>